<accession>A0A3M7S0P9</accession>
<gene>
    <name evidence="1" type="ORF">BpHYR1_047947</name>
</gene>
<keyword evidence="2" id="KW-1185">Reference proteome</keyword>
<dbReference type="EMBL" id="REGN01002233">
    <property type="protein sequence ID" value="RNA29366.1"/>
    <property type="molecule type" value="Genomic_DNA"/>
</dbReference>
<evidence type="ECO:0000313" key="2">
    <source>
        <dbReference type="Proteomes" id="UP000276133"/>
    </source>
</evidence>
<dbReference type="Proteomes" id="UP000276133">
    <property type="component" value="Unassembled WGS sequence"/>
</dbReference>
<proteinExistence type="predicted"/>
<organism evidence="1 2">
    <name type="scientific">Brachionus plicatilis</name>
    <name type="common">Marine rotifer</name>
    <name type="synonym">Brachionus muelleri</name>
    <dbReference type="NCBI Taxonomy" id="10195"/>
    <lineage>
        <taxon>Eukaryota</taxon>
        <taxon>Metazoa</taxon>
        <taxon>Spiralia</taxon>
        <taxon>Gnathifera</taxon>
        <taxon>Rotifera</taxon>
        <taxon>Eurotatoria</taxon>
        <taxon>Monogononta</taxon>
        <taxon>Pseudotrocha</taxon>
        <taxon>Ploima</taxon>
        <taxon>Brachionidae</taxon>
        <taxon>Brachionus</taxon>
    </lineage>
</organism>
<protein>
    <submittedName>
        <fullName evidence="1">Uncharacterized protein</fullName>
    </submittedName>
</protein>
<name>A0A3M7S0P9_BRAPC</name>
<evidence type="ECO:0000313" key="1">
    <source>
        <dbReference type="EMBL" id="RNA29366.1"/>
    </source>
</evidence>
<sequence>MLYRDQVRSWRVAMVAQTFELPEFLNFCTEGSFFIQSISKLLTHTKNWCCDGKKGWYEGYYIGKPSPSIAFESKHRSIKDFVSNANFEIFYTKPIITTKDWTDAYQWQRLDKRLIKIGSNYFVPGKERFSIDDNEFKTFAINRDEWELSTCGCKIGLRIINKRRLGRPKATTNALTRQSNETQNVNVLCISVSEESGSGDPPVQEPISKKKFVLKRPLPLLHNPKLKKNEVPFIL</sequence>
<dbReference type="OrthoDB" id="119028at2759"/>
<reference evidence="1 2" key="1">
    <citation type="journal article" date="2018" name="Sci. Rep.">
        <title>Genomic signatures of local adaptation to the degree of environmental predictability in rotifers.</title>
        <authorList>
            <person name="Franch-Gras L."/>
            <person name="Hahn C."/>
            <person name="Garcia-Roger E.M."/>
            <person name="Carmona M.J."/>
            <person name="Serra M."/>
            <person name="Gomez A."/>
        </authorList>
    </citation>
    <scope>NUCLEOTIDE SEQUENCE [LARGE SCALE GENOMIC DNA]</scope>
    <source>
        <strain evidence="1">HYR1</strain>
    </source>
</reference>
<comment type="caution">
    <text evidence="1">The sequence shown here is derived from an EMBL/GenBank/DDBJ whole genome shotgun (WGS) entry which is preliminary data.</text>
</comment>
<dbReference type="AlphaFoldDB" id="A0A3M7S0P9"/>